<sequence>MENTTKKAIAAGKMLSATANKLRIPILFAVLLIPLPMFFGLWEALEREVGLDAFLAFCCAFAATVTTTVVLLRYVKASPPNQPEMSEKAALLHSKTQAIHALNLQRYLFGAVLACLGIYIAYQAQQAIVFASGGSEYGADIFAANQRIEMLQADLSDALKGPDTDKSDSTAAVVLSDTELALRQLVVEELKNQIATERVQLNELYAHQQATQDSISPAFLFSYFSDFFVRVATLAVSISFFSILLGQYRRIEVRIAQYTAIKSALLLELGKWNAEALKQNAPTMLVLENAPKSAPDDTEIALPKSVIENVVGAITNLGLTEMVNGRGTTGKNNGAAGAQQK</sequence>
<feature type="transmembrane region" description="Helical" evidence="1">
    <location>
        <begin position="22"/>
        <end position="42"/>
    </location>
</feature>
<gene>
    <name evidence="2" type="ORF">GG681_08155</name>
</gene>
<name>A0A844AW57_9RHOB</name>
<keyword evidence="1" id="KW-1133">Transmembrane helix</keyword>
<keyword evidence="1" id="KW-0472">Membrane</keyword>
<dbReference type="RefSeq" id="WP_153546935.1">
    <property type="nucleotide sequence ID" value="NZ_WIXK01000003.1"/>
</dbReference>
<organism evidence="2 3">
    <name type="scientific">Tritonibacter aquimaris</name>
    <dbReference type="NCBI Taxonomy" id="2663379"/>
    <lineage>
        <taxon>Bacteria</taxon>
        <taxon>Pseudomonadati</taxon>
        <taxon>Pseudomonadota</taxon>
        <taxon>Alphaproteobacteria</taxon>
        <taxon>Rhodobacterales</taxon>
        <taxon>Paracoccaceae</taxon>
        <taxon>Tritonibacter</taxon>
    </lineage>
</organism>
<feature type="transmembrane region" description="Helical" evidence="1">
    <location>
        <begin position="104"/>
        <end position="122"/>
    </location>
</feature>
<comment type="caution">
    <text evidence="2">The sequence shown here is derived from an EMBL/GenBank/DDBJ whole genome shotgun (WGS) entry which is preliminary data.</text>
</comment>
<feature type="transmembrane region" description="Helical" evidence="1">
    <location>
        <begin position="54"/>
        <end position="75"/>
    </location>
</feature>
<protein>
    <submittedName>
        <fullName evidence="2">Uncharacterized protein</fullName>
    </submittedName>
</protein>
<accession>A0A844AW57</accession>
<proteinExistence type="predicted"/>
<dbReference type="Proteomes" id="UP000436694">
    <property type="component" value="Unassembled WGS sequence"/>
</dbReference>
<reference evidence="2 3" key="1">
    <citation type="submission" date="2019-10" db="EMBL/GenBank/DDBJ databases">
        <title>Epibacterium sp. nov., isolated from seawater.</title>
        <authorList>
            <person name="Zhang X."/>
            <person name="Li N."/>
        </authorList>
    </citation>
    <scope>NUCLEOTIDE SEQUENCE [LARGE SCALE GENOMIC DNA]</scope>
    <source>
        <strain evidence="2 3">SM1969</strain>
    </source>
</reference>
<evidence type="ECO:0000313" key="2">
    <source>
        <dbReference type="EMBL" id="MQY42614.1"/>
    </source>
</evidence>
<dbReference type="AlphaFoldDB" id="A0A844AW57"/>
<feature type="transmembrane region" description="Helical" evidence="1">
    <location>
        <begin position="227"/>
        <end position="245"/>
    </location>
</feature>
<evidence type="ECO:0000256" key="1">
    <source>
        <dbReference type="SAM" id="Phobius"/>
    </source>
</evidence>
<evidence type="ECO:0000313" key="3">
    <source>
        <dbReference type="Proteomes" id="UP000436694"/>
    </source>
</evidence>
<keyword evidence="3" id="KW-1185">Reference proteome</keyword>
<dbReference type="EMBL" id="WIXK01000003">
    <property type="protein sequence ID" value="MQY42614.1"/>
    <property type="molecule type" value="Genomic_DNA"/>
</dbReference>
<keyword evidence="1" id="KW-0812">Transmembrane</keyword>